<gene>
    <name evidence="2" type="ORF">GSTUAT00003361001</name>
</gene>
<dbReference type="Gene3D" id="3.40.50.720">
    <property type="entry name" value="NAD(P)-binding Rossmann-like Domain"/>
    <property type="match status" value="1"/>
</dbReference>
<reference evidence="2" key="1">
    <citation type="submission" date="2015-10" db="EMBL/GenBank/DDBJ databases">
        <authorList>
            <person name="Regsiter A."/>
            <person name="william w."/>
        </authorList>
    </citation>
    <scope>NUCLEOTIDE SEQUENCE</scope>
    <source>
        <strain evidence="2">Montdore</strain>
    </source>
</reference>
<feature type="non-terminal residue" evidence="2">
    <location>
        <position position="253"/>
    </location>
</feature>
<name>A0A292Q1J3_9PEZI</name>
<accession>A0A292Q1J3</accession>
<dbReference type="InterPro" id="IPR036291">
    <property type="entry name" value="NAD(P)-bd_dom_sf"/>
</dbReference>
<sequence length="253" mass="27529">MKCVLLGATRGCGLETLLNLHRAGHECYILARNSTAVTETLSAQSVPANSPLLHIIQGDAFEADDVRKLFAAAGEVEFVMFSLGGRPSFQNPLSPKLVPPHICTRSIQVFLPVFTEFYPTPATQPRLVVISSNGLGPQGHGDLPLALKPLYGWLLKEPHQDKEEMERELHVAAGIHHVDFNPAGKDEGKLGNVVIVRPALLTDGVSKGEEGAVRAGERLERCWTVSRKDVGWFVVGECLTGDKWMNKGVTVGY</sequence>
<organism evidence="2 3">
    <name type="scientific">Tuber aestivum</name>
    <name type="common">summer truffle</name>
    <dbReference type="NCBI Taxonomy" id="59557"/>
    <lineage>
        <taxon>Eukaryota</taxon>
        <taxon>Fungi</taxon>
        <taxon>Dikarya</taxon>
        <taxon>Ascomycota</taxon>
        <taxon>Pezizomycotina</taxon>
        <taxon>Pezizomycetes</taxon>
        <taxon>Pezizales</taxon>
        <taxon>Tuberaceae</taxon>
        <taxon>Tuber</taxon>
    </lineage>
</organism>
<evidence type="ECO:0000256" key="1">
    <source>
        <dbReference type="ARBA" id="ARBA00038376"/>
    </source>
</evidence>
<dbReference type="PANTHER" id="PTHR15020">
    <property type="entry name" value="FLAVIN REDUCTASE-RELATED"/>
    <property type="match status" value="1"/>
</dbReference>
<protein>
    <submittedName>
        <fullName evidence="2">Uncharacterized protein</fullName>
    </submittedName>
</protein>
<comment type="similarity">
    <text evidence="1">Belongs to the avfA family.</text>
</comment>
<proteinExistence type="inferred from homology"/>
<keyword evidence="3" id="KW-1185">Reference proteome</keyword>
<evidence type="ECO:0000313" key="2">
    <source>
        <dbReference type="EMBL" id="CUS12527.1"/>
    </source>
</evidence>
<dbReference type="Proteomes" id="UP001412239">
    <property type="component" value="Unassembled WGS sequence"/>
</dbReference>
<dbReference type="SUPFAM" id="SSF51735">
    <property type="entry name" value="NAD(P)-binding Rossmann-fold domains"/>
    <property type="match status" value="1"/>
</dbReference>
<dbReference type="EMBL" id="LN890989">
    <property type="protein sequence ID" value="CUS12527.1"/>
    <property type="molecule type" value="Genomic_DNA"/>
</dbReference>
<evidence type="ECO:0000313" key="3">
    <source>
        <dbReference type="Proteomes" id="UP001412239"/>
    </source>
</evidence>
<dbReference type="AlphaFoldDB" id="A0A292Q1J3"/>
<dbReference type="PANTHER" id="PTHR15020:SF50">
    <property type="entry name" value="UPF0659 PROTEIN YMR090W"/>
    <property type="match status" value="1"/>
</dbReference>